<dbReference type="Pfam" id="PF01107">
    <property type="entry name" value="MP"/>
    <property type="match status" value="1"/>
</dbReference>
<proteinExistence type="predicted"/>
<dbReference type="EMBL" id="JAZDWU010000002">
    <property type="protein sequence ID" value="KAL0010432.1"/>
    <property type="molecule type" value="Genomic_DNA"/>
</dbReference>
<name>A0AAW2DIF6_9ROSI</name>
<evidence type="ECO:0000259" key="2">
    <source>
        <dbReference type="Pfam" id="PF24496"/>
    </source>
</evidence>
<sequence>MMNRLFRSNSSTSLCNRSSSLPEIPQENGTINSEESSWNLKKVFKTDYHVRTIEQVYGLRKPYETCYLFSSKKIKAHKKQGHKFLHIGLVQVGVKPLIREGLNSSILLALRDTRHIRFNDSLLGTIETSLSGGPVHFNCFPNFTVDLHDEHIMKVLTLNIKSYGTLMVHGANQIDMIYRIYYKCCRTNMNIGALDRKKLGETLLIQTNVNAKIQVSTPCYTAKQDSIVDQDDENSQKVESPSGTDMEDPYQDFDLKVLKRDFEPDMDALGKEFNSEKNRVKREAYRANHTREQKVEILNAWKAFMREILDNIPFFEYFENHFEWHKKTCVLTKTNWIKDNTKEVVRSSHPTLAAITLVSEPQCPSQVLQADYIIRYYGSDFGHITCKPMFHSNLPKDTYVHHRYCSSTMTGAVGE</sequence>
<organism evidence="3 4">
    <name type="scientific">Lithocarpus litseifolius</name>
    <dbReference type="NCBI Taxonomy" id="425828"/>
    <lineage>
        <taxon>Eukaryota</taxon>
        <taxon>Viridiplantae</taxon>
        <taxon>Streptophyta</taxon>
        <taxon>Embryophyta</taxon>
        <taxon>Tracheophyta</taxon>
        <taxon>Spermatophyta</taxon>
        <taxon>Magnoliopsida</taxon>
        <taxon>eudicotyledons</taxon>
        <taxon>Gunneridae</taxon>
        <taxon>Pentapetalae</taxon>
        <taxon>rosids</taxon>
        <taxon>fabids</taxon>
        <taxon>Fagales</taxon>
        <taxon>Fagaceae</taxon>
        <taxon>Lithocarpus</taxon>
    </lineage>
</organism>
<reference evidence="3 4" key="1">
    <citation type="submission" date="2024-01" db="EMBL/GenBank/DDBJ databases">
        <title>A telomere-to-telomere, gap-free genome of sweet tea (Lithocarpus litseifolius).</title>
        <authorList>
            <person name="Zhou J."/>
        </authorList>
    </citation>
    <scope>NUCLEOTIDE SEQUENCE [LARGE SCALE GENOMIC DNA]</scope>
    <source>
        <strain evidence="3">Zhou-2022a</strain>
        <tissue evidence="3">Leaf</tissue>
    </source>
</reference>
<protein>
    <recommendedName>
        <fullName evidence="2">DUF7588 domain-containing protein</fullName>
    </recommendedName>
</protein>
<dbReference type="Pfam" id="PF24496">
    <property type="entry name" value="DUF7588"/>
    <property type="match status" value="1"/>
</dbReference>
<dbReference type="PANTHER" id="PTHR47599:SF4">
    <property type="entry name" value="POLYPROTEIN"/>
    <property type="match status" value="1"/>
</dbReference>
<dbReference type="Proteomes" id="UP001459277">
    <property type="component" value="Unassembled WGS sequence"/>
</dbReference>
<dbReference type="InterPro" id="IPR028919">
    <property type="entry name" value="Viral_movement"/>
</dbReference>
<evidence type="ECO:0000313" key="4">
    <source>
        <dbReference type="Proteomes" id="UP001459277"/>
    </source>
</evidence>
<comment type="caution">
    <text evidence="3">The sequence shown here is derived from an EMBL/GenBank/DDBJ whole genome shotgun (WGS) entry which is preliminary data.</text>
</comment>
<dbReference type="PANTHER" id="PTHR47599">
    <property type="entry name" value="CELL-TO-CELL MOVEMENT PROTEIN"/>
    <property type="match status" value="1"/>
</dbReference>
<feature type="compositionally biased region" description="Low complexity" evidence="1">
    <location>
        <begin position="7"/>
        <end position="21"/>
    </location>
</feature>
<keyword evidence="4" id="KW-1185">Reference proteome</keyword>
<dbReference type="InterPro" id="IPR056010">
    <property type="entry name" value="DUF7588"/>
</dbReference>
<evidence type="ECO:0000256" key="1">
    <source>
        <dbReference type="SAM" id="MobiDB-lite"/>
    </source>
</evidence>
<dbReference type="AlphaFoldDB" id="A0AAW2DIF6"/>
<evidence type="ECO:0000313" key="3">
    <source>
        <dbReference type="EMBL" id="KAL0010432.1"/>
    </source>
</evidence>
<dbReference type="InterPro" id="IPR051596">
    <property type="entry name" value="Caulimoviridae_Movement"/>
</dbReference>
<accession>A0AAW2DIF6</accession>
<gene>
    <name evidence="3" type="ORF">SO802_005540</name>
</gene>
<feature type="domain" description="DUF7588" evidence="2">
    <location>
        <begin position="267"/>
        <end position="328"/>
    </location>
</feature>
<feature type="region of interest" description="Disordered" evidence="1">
    <location>
        <begin position="1"/>
        <end position="32"/>
    </location>
</feature>